<evidence type="ECO:0000256" key="3">
    <source>
        <dbReference type="ARBA" id="ARBA00022840"/>
    </source>
</evidence>
<comment type="function">
    <text evidence="5">Catalyzes the synthesis of gamma-glutamylcysteine (gamma-GC).</text>
</comment>
<evidence type="ECO:0000256" key="4">
    <source>
        <dbReference type="ARBA" id="ARBA00048819"/>
    </source>
</evidence>
<dbReference type="AlphaFoldDB" id="A0A1T4MA05"/>
<dbReference type="GO" id="GO:0005524">
    <property type="term" value="F:ATP binding"/>
    <property type="evidence" value="ECO:0007669"/>
    <property type="project" value="UniProtKB-UniRule"/>
</dbReference>
<dbReference type="Gene3D" id="3.30.590.20">
    <property type="match status" value="1"/>
</dbReference>
<dbReference type="EMBL" id="FUWV01000006">
    <property type="protein sequence ID" value="SJZ63819.1"/>
    <property type="molecule type" value="Genomic_DNA"/>
</dbReference>
<evidence type="ECO:0000256" key="2">
    <source>
        <dbReference type="ARBA" id="ARBA00022741"/>
    </source>
</evidence>
<dbReference type="PANTHER" id="PTHR34378:SF1">
    <property type="entry name" value="GLUTAMATE--CYSTEINE LIGASE, CHLOROPLASTIC"/>
    <property type="match status" value="1"/>
</dbReference>
<gene>
    <name evidence="6" type="ORF">SAMN02745973_01265</name>
</gene>
<evidence type="ECO:0000256" key="1">
    <source>
        <dbReference type="ARBA" id="ARBA00022598"/>
    </source>
</evidence>
<keyword evidence="7" id="KW-1185">Reference proteome</keyword>
<keyword evidence="1 5" id="KW-0436">Ligase</keyword>
<sequence length="444" mass="52294">MVDYMKQIDIFVDYFKSQEKHPKDFKIGVEFEHFIVDKKTLKSINYYDKNGVKDTLKQLEALGWKGIYEGENILGLSNETQVITLEPGSQFEFSIKKPKREIREIEKEYITFLEEIIPILNKKDQYLVAMGYHPVSKIQDFNIIPKERYHYMYEYFKSKGSHAHNMMKGTAALQVAVDFSSQQDYIKKYRIISALSPVIYAIFDNSYYFEGEIWEKHNLRSFIWENTDKDRSGIVKETFDEDFGYAKYAQYILNTPPILIDTGEKVHYTGNKLVKDILNPDSYTQEELEHILTMVFPDVRTKKYIEIRMMDSLPYPFNLSVIAFWKGLLYHQKNLDLLYDKIQAIKVEEVNEAKKEIIEKGLYGTFRQKEIVEIGKILVDLAKQGLESYEIKYIYPLEKMIKNGKNPYLLTKEKATIGKEESIDWCILNHCIDKNINTSENKKI</sequence>
<dbReference type="PIRSF" id="PIRSF017901">
    <property type="entry name" value="GCL"/>
    <property type="match status" value="1"/>
</dbReference>
<proteinExistence type="inferred from homology"/>
<dbReference type="InterPro" id="IPR035434">
    <property type="entry name" value="GCL_bact_plant"/>
</dbReference>
<dbReference type="InterPro" id="IPR014746">
    <property type="entry name" value="Gln_synth/guanido_kin_cat_dom"/>
</dbReference>
<protein>
    <recommendedName>
        <fullName evidence="5">Glutamate--cysteine ligase</fullName>
        <ecNumber evidence="5">6.3.2.2</ecNumber>
    </recommendedName>
</protein>
<organism evidence="6 7">
    <name type="scientific">Garciella nitratireducens DSM 15102</name>
    <dbReference type="NCBI Taxonomy" id="1121911"/>
    <lineage>
        <taxon>Bacteria</taxon>
        <taxon>Bacillati</taxon>
        <taxon>Bacillota</taxon>
        <taxon>Clostridia</taxon>
        <taxon>Eubacteriales</taxon>
        <taxon>Eubacteriaceae</taxon>
        <taxon>Garciella</taxon>
    </lineage>
</organism>
<dbReference type="PANTHER" id="PTHR34378">
    <property type="entry name" value="GLUTAMATE--CYSTEINE LIGASE, CHLOROPLASTIC"/>
    <property type="match status" value="1"/>
</dbReference>
<evidence type="ECO:0000313" key="6">
    <source>
        <dbReference type="EMBL" id="SJZ63819.1"/>
    </source>
</evidence>
<accession>A0A1T4MA05</accession>
<evidence type="ECO:0000313" key="7">
    <source>
        <dbReference type="Proteomes" id="UP000196365"/>
    </source>
</evidence>
<dbReference type="Pfam" id="PF04107">
    <property type="entry name" value="GCS2"/>
    <property type="match status" value="1"/>
</dbReference>
<dbReference type="GO" id="GO:0004357">
    <property type="term" value="F:glutamate-cysteine ligase activity"/>
    <property type="evidence" value="ECO:0007669"/>
    <property type="project" value="UniProtKB-UniRule"/>
</dbReference>
<reference evidence="6 7" key="1">
    <citation type="submission" date="2017-02" db="EMBL/GenBank/DDBJ databases">
        <authorList>
            <person name="Peterson S.W."/>
        </authorList>
    </citation>
    <scope>NUCLEOTIDE SEQUENCE [LARGE SCALE GENOMIC DNA]</scope>
    <source>
        <strain evidence="6 7">DSM 15102</strain>
    </source>
</reference>
<dbReference type="SUPFAM" id="SSF55931">
    <property type="entry name" value="Glutamine synthetase/guanido kinase"/>
    <property type="match status" value="1"/>
</dbReference>
<keyword evidence="2 5" id="KW-0547">Nucleotide-binding</keyword>
<comment type="catalytic activity">
    <reaction evidence="4 5">
        <text>L-cysteine + L-glutamate + ATP = gamma-L-glutamyl-L-cysteine + ADP + phosphate + H(+)</text>
        <dbReference type="Rhea" id="RHEA:13285"/>
        <dbReference type="ChEBI" id="CHEBI:15378"/>
        <dbReference type="ChEBI" id="CHEBI:29985"/>
        <dbReference type="ChEBI" id="CHEBI:30616"/>
        <dbReference type="ChEBI" id="CHEBI:35235"/>
        <dbReference type="ChEBI" id="CHEBI:43474"/>
        <dbReference type="ChEBI" id="CHEBI:58173"/>
        <dbReference type="ChEBI" id="CHEBI:456216"/>
        <dbReference type="EC" id="6.3.2.2"/>
    </reaction>
</comment>
<dbReference type="GO" id="GO:0006750">
    <property type="term" value="P:glutathione biosynthetic process"/>
    <property type="evidence" value="ECO:0007669"/>
    <property type="project" value="UniProtKB-UniRule"/>
</dbReference>
<keyword evidence="3 5" id="KW-0067">ATP-binding</keyword>
<dbReference type="InterPro" id="IPR006336">
    <property type="entry name" value="GCS2"/>
</dbReference>
<dbReference type="Proteomes" id="UP000196365">
    <property type="component" value="Unassembled WGS sequence"/>
</dbReference>
<comment type="similarity">
    <text evidence="5">Belongs to the glutamate--cysteine ligase type 2 family. EgtA subfamily.</text>
</comment>
<dbReference type="EC" id="6.3.2.2" evidence="5"/>
<name>A0A1T4MA05_9FIRM</name>
<evidence type="ECO:0000256" key="5">
    <source>
        <dbReference type="PIRNR" id="PIRNR017901"/>
    </source>
</evidence>